<dbReference type="KEGG" id="nwl:NWFMUON74_09800"/>
<protein>
    <recommendedName>
        <fullName evidence="3">Rv3651-like N-terminal domain-containing protein</fullName>
    </recommendedName>
</protein>
<organism evidence="1 2">
    <name type="scientific">Nocardia wallacei</name>
    <dbReference type="NCBI Taxonomy" id="480035"/>
    <lineage>
        <taxon>Bacteria</taxon>
        <taxon>Bacillati</taxon>
        <taxon>Actinomycetota</taxon>
        <taxon>Actinomycetes</taxon>
        <taxon>Mycobacteriales</taxon>
        <taxon>Nocardiaceae</taxon>
        <taxon>Nocardia</taxon>
    </lineage>
</organism>
<reference evidence="1 2" key="1">
    <citation type="submission" date="2020-08" db="EMBL/GenBank/DDBJ databases">
        <title>Genome Sequencing of Nocardia wallacei strain FMUON74 and assembly.</title>
        <authorList>
            <person name="Toyokawa M."/>
            <person name="Uesaka K."/>
        </authorList>
    </citation>
    <scope>NUCLEOTIDE SEQUENCE [LARGE SCALE GENOMIC DNA]</scope>
    <source>
        <strain evidence="1 2">FMUON74</strain>
    </source>
</reference>
<name>A0A7G1KDM2_9NOCA</name>
<dbReference type="Proteomes" id="UP000516173">
    <property type="component" value="Chromosome"/>
</dbReference>
<dbReference type="AlphaFoldDB" id="A0A7G1KDM2"/>
<keyword evidence="2" id="KW-1185">Reference proteome</keyword>
<sequence>MEHGQFAGGVQDWVFRQHDAGAGVEELIFRGQWNVSGVMSSTPAAQFLMRLSYDDVPNVHTVPQLMASFDHWSDRAGFFDLFNLDTPGDRWTGTVTKTYEDGIQRQLYIAARARGSGPNRIVRAIVCDITGAHTPEVPDLCSIAVRHLPIPPGHAFGLVDLKTGFVHEWLADERSPLVGWRHHNPDFDQNGRLVVATTVFDLAAGRRRTAETLVPLRFDSGDDWIPVHANWTRISDGLRPQALIDVTTPSPIPPLAVRKCRMCQDISRLAANRGISRT</sequence>
<dbReference type="EMBL" id="AP023396">
    <property type="protein sequence ID" value="BCK53208.1"/>
    <property type="molecule type" value="Genomic_DNA"/>
</dbReference>
<accession>A0A7G1KDM2</accession>
<gene>
    <name evidence="1" type="ORF">NWFMUON74_09800</name>
</gene>
<evidence type="ECO:0008006" key="3">
    <source>
        <dbReference type="Google" id="ProtNLM"/>
    </source>
</evidence>
<evidence type="ECO:0000313" key="1">
    <source>
        <dbReference type="EMBL" id="BCK53208.1"/>
    </source>
</evidence>
<proteinExistence type="predicted"/>
<evidence type="ECO:0000313" key="2">
    <source>
        <dbReference type="Proteomes" id="UP000516173"/>
    </source>
</evidence>